<evidence type="ECO:0000256" key="1">
    <source>
        <dbReference type="SAM" id="SignalP"/>
    </source>
</evidence>
<keyword evidence="1" id="KW-0732">Signal</keyword>
<evidence type="ECO:0008006" key="4">
    <source>
        <dbReference type="Google" id="ProtNLM"/>
    </source>
</evidence>
<proteinExistence type="predicted"/>
<reference evidence="2 3" key="1">
    <citation type="submission" date="2020-10" db="EMBL/GenBank/DDBJ databases">
        <title>Identification of Nocardia species via Next-generation sequencing and recognition of intraspecies genetic diversity.</title>
        <authorList>
            <person name="Li P."/>
            <person name="Li P."/>
            <person name="Lu B."/>
        </authorList>
    </citation>
    <scope>NUCLEOTIDE SEQUENCE [LARGE SCALE GENOMIC DNA]</scope>
    <source>
        <strain evidence="2 3">BJ06-0157</strain>
    </source>
</reference>
<comment type="caution">
    <text evidence="2">The sequence shown here is derived from an EMBL/GenBank/DDBJ whole genome shotgun (WGS) entry which is preliminary data.</text>
</comment>
<evidence type="ECO:0000313" key="2">
    <source>
        <dbReference type="EMBL" id="MBF6301786.1"/>
    </source>
</evidence>
<dbReference type="EMBL" id="JADLQX010000032">
    <property type="protein sequence ID" value="MBF6301786.1"/>
    <property type="molecule type" value="Genomic_DNA"/>
</dbReference>
<organism evidence="2 3">
    <name type="scientific">Nocardia amamiensis</name>
    <dbReference type="NCBI Taxonomy" id="404578"/>
    <lineage>
        <taxon>Bacteria</taxon>
        <taxon>Bacillati</taxon>
        <taxon>Actinomycetota</taxon>
        <taxon>Actinomycetes</taxon>
        <taxon>Mycobacteriales</taxon>
        <taxon>Nocardiaceae</taxon>
        <taxon>Nocardia</taxon>
    </lineage>
</organism>
<dbReference type="RefSeq" id="WP_195133002.1">
    <property type="nucleotide sequence ID" value="NZ_JADLQX010000032.1"/>
</dbReference>
<accession>A0ABS0CYW5</accession>
<name>A0ABS0CYW5_9NOCA</name>
<dbReference type="Proteomes" id="UP000702209">
    <property type="component" value="Unassembled WGS sequence"/>
</dbReference>
<keyword evidence="3" id="KW-1185">Reference proteome</keyword>
<protein>
    <recommendedName>
        <fullName evidence="4">Secreted protein</fullName>
    </recommendedName>
</protein>
<evidence type="ECO:0000313" key="3">
    <source>
        <dbReference type="Proteomes" id="UP000702209"/>
    </source>
</evidence>
<gene>
    <name evidence="2" type="ORF">IU459_30215</name>
</gene>
<feature type="signal peptide" evidence="1">
    <location>
        <begin position="1"/>
        <end position="19"/>
    </location>
</feature>
<feature type="chain" id="PRO_5045250501" description="Secreted protein" evidence="1">
    <location>
        <begin position="20"/>
        <end position="111"/>
    </location>
</feature>
<sequence>MFRIALRLVVTAGSAVAVAGTGAGLAAAGPTLSADTQEEGTIAVNSQPASESWTCALVGSGEQAGLRADVARNGESRGGFAAGSTVTAACVGPQWPMVALTTGVTSLDDED</sequence>